<dbReference type="NCBIfam" id="NF037982">
    <property type="entry name" value="Nramp_1"/>
    <property type="match status" value="1"/>
</dbReference>
<evidence type="ECO:0000256" key="5">
    <source>
        <dbReference type="ARBA" id="ARBA00022989"/>
    </source>
</evidence>
<dbReference type="GO" id="GO:0005886">
    <property type="term" value="C:plasma membrane"/>
    <property type="evidence" value="ECO:0007669"/>
    <property type="project" value="TreeGrafter"/>
</dbReference>
<dbReference type="GO" id="GO:0010008">
    <property type="term" value="C:endosome membrane"/>
    <property type="evidence" value="ECO:0007669"/>
    <property type="project" value="TreeGrafter"/>
</dbReference>
<dbReference type="Pfam" id="PF01566">
    <property type="entry name" value="Nramp"/>
    <property type="match status" value="1"/>
</dbReference>
<comment type="subcellular location">
    <subcellularLocation>
        <location evidence="1">Membrane</location>
        <topology evidence="1">Multi-pass membrane protein</topology>
    </subcellularLocation>
</comment>
<evidence type="ECO:0000313" key="8">
    <source>
        <dbReference type="Proteomes" id="UP000887540"/>
    </source>
</evidence>
<keyword evidence="6 7" id="KW-0472">Membrane</keyword>
<feature type="transmembrane region" description="Helical" evidence="7">
    <location>
        <begin position="57"/>
        <end position="79"/>
    </location>
</feature>
<proteinExistence type="inferred from homology"/>
<evidence type="ECO:0000256" key="7">
    <source>
        <dbReference type="SAM" id="Phobius"/>
    </source>
</evidence>
<feature type="transmembrane region" description="Helical" evidence="7">
    <location>
        <begin position="132"/>
        <end position="151"/>
    </location>
</feature>
<dbReference type="GO" id="GO:0005384">
    <property type="term" value="F:manganese ion transmembrane transporter activity"/>
    <property type="evidence" value="ECO:0007669"/>
    <property type="project" value="TreeGrafter"/>
</dbReference>
<comment type="similarity">
    <text evidence="2">Belongs to the NRAMP family.</text>
</comment>
<keyword evidence="3" id="KW-0813">Transport</keyword>
<evidence type="ECO:0000256" key="3">
    <source>
        <dbReference type="ARBA" id="ARBA00022448"/>
    </source>
</evidence>
<dbReference type="PANTHER" id="PTHR11706">
    <property type="entry name" value="SOLUTE CARRIER PROTEIN FAMILY 11 MEMBER"/>
    <property type="match status" value="1"/>
</dbReference>
<protein>
    <submittedName>
        <fullName evidence="9">Uncharacterized protein</fullName>
    </submittedName>
</protein>
<sequence>MKVKQNRHSDEDKRHPFSWLKLWTFTGPGFLMSIAYLDPGNIESDLRSGAIAQYKLLWVLLSAHFLGFLLQRLSSRLGVVSARNMAEMAYEYYPKIPRIFLWMMIEIAIICSDMQEVIGTAIAFYLLSNGGIPLFIGVLITMLDTFTFLFLDTYGVRKLELVFAILISIMGGSFGYEGQRIIECGL</sequence>
<dbReference type="PRINTS" id="PR00447">
    <property type="entry name" value="NATRESASSCMP"/>
</dbReference>
<name>A0A914DYZ6_9BILA</name>
<evidence type="ECO:0000256" key="6">
    <source>
        <dbReference type="ARBA" id="ARBA00023136"/>
    </source>
</evidence>
<dbReference type="Proteomes" id="UP000887540">
    <property type="component" value="Unplaced"/>
</dbReference>
<keyword evidence="4 7" id="KW-0812">Transmembrane</keyword>
<evidence type="ECO:0000313" key="9">
    <source>
        <dbReference type="WBParaSite" id="ACRNAN_scaffold4431.g14079.t1"/>
    </source>
</evidence>
<dbReference type="AlphaFoldDB" id="A0A914DYZ6"/>
<dbReference type="GO" id="GO:0005381">
    <property type="term" value="F:iron ion transmembrane transporter activity"/>
    <property type="evidence" value="ECO:0007669"/>
    <property type="project" value="TreeGrafter"/>
</dbReference>
<dbReference type="WBParaSite" id="ACRNAN_scaffold4431.g14079.t1">
    <property type="protein sequence ID" value="ACRNAN_scaffold4431.g14079.t1"/>
    <property type="gene ID" value="ACRNAN_scaffold4431.g14079"/>
</dbReference>
<feature type="transmembrane region" description="Helical" evidence="7">
    <location>
        <begin position="158"/>
        <end position="176"/>
    </location>
</feature>
<evidence type="ECO:0000256" key="2">
    <source>
        <dbReference type="ARBA" id="ARBA00006670"/>
    </source>
</evidence>
<dbReference type="PANTHER" id="PTHR11706:SF33">
    <property type="entry name" value="NATURAL RESISTANCE-ASSOCIATED MACROPHAGE PROTEIN 2"/>
    <property type="match status" value="1"/>
</dbReference>
<feature type="transmembrane region" description="Helical" evidence="7">
    <location>
        <begin position="20"/>
        <end position="37"/>
    </location>
</feature>
<evidence type="ECO:0000256" key="1">
    <source>
        <dbReference type="ARBA" id="ARBA00004141"/>
    </source>
</evidence>
<evidence type="ECO:0000256" key="4">
    <source>
        <dbReference type="ARBA" id="ARBA00022692"/>
    </source>
</evidence>
<accession>A0A914DYZ6</accession>
<keyword evidence="5 7" id="KW-1133">Transmembrane helix</keyword>
<dbReference type="InterPro" id="IPR001046">
    <property type="entry name" value="NRAMP_fam"/>
</dbReference>
<dbReference type="GO" id="GO:0015086">
    <property type="term" value="F:cadmium ion transmembrane transporter activity"/>
    <property type="evidence" value="ECO:0007669"/>
    <property type="project" value="TreeGrafter"/>
</dbReference>
<reference evidence="9" key="1">
    <citation type="submission" date="2022-11" db="UniProtKB">
        <authorList>
            <consortium name="WormBaseParasite"/>
        </authorList>
    </citation>
    <scope>IDENTIFICATION</scope>
</reference>
<keyword evidence="8" id="KW-1185">Reference proteome</keyword>
<organism evidence="8 9">
    <name type="scientific">Acrobeloides nanus</name>
    <dbReference type="NCBI Taxonomy" id="290746"/>
    <lineage>
        <taxon>Eukaryota</taxon>
        <taxon>Metazoa</taxon>
        <taxon>Ecdysozoa</taxon>
        <taxon>Nematoda</taxon>
        <taxon>Chromadorea</taxon>
        <taxon>Rhabditida</taxon>
        <taxon>Tylenchina</taxon>
        <taxon>Cephalobomorpha</taxon>
        <taxon>Cephaloboidea</taxon>
        <taxon>Cephalobidae</taxon>
        <taxon>Acrobeloides</taxon>
    </lineage>
</organism>